<dbReference type="Gene3D" id="2.30.230.10">
    <property type="entry name" value="Lipovitellin, beta-sheet shell regions, chain A"/>
    <property type="match status" value="1"/>
</dbReference>
<proteinExistence type="predicted"/>
<evidence type="ECO:0000313" key="4">
    <source>
        <dbReference type="Proteomes" id="UP000215902"/>
    </source>
</evidence>
<gene>
    <name evidence="3" type="ORF">BOX15_Mlig008746g3</name>
</gene>
<dbReference type="OrthoDB" id="160294at2759"/>
<dbReference type="InterPro" id="IPR001747">
    <property type="entry name" value="Vitellogenin_N"/>
</dbReference>
<dbReference type="InterPro" id="IPR015816">
    <property type="entry name" value="Vitellinogen_b-sht_N"/>
</dbReference>
<evidence type="ECO:0000256" key="1">
    <source>
        <dbReference type="ARBA" id="ARBA00022729"/>
    </source>
</evidence>
<protein>
    <recommendedName>
        <fullName evidence="2">Vitellogenin domain-containing protein</fullName>
    </recommendedName>
</protein>
<evidence type="ECO:0000313" key="3">
    <source>
        <dbReference type="EMBL" id="PAA87722.1"/>
    </source>
</evidence>
<reference evidence="3 4" key="1">
    <citation type="submission" date="2017-06" db="EMBL/GenBank/DDBJ databases">
        <title>A platform for efficient transgenesis in Macrostomum lignano, a flatworm model organism for stem cell research.</title>
        <authorList>
            <person name="Berezikov E."/>
        </authorList>
    </citation>
    <scope>NUCLEOTIDE SEQUENCE [LARGE SCALE GENOMIC DNA]</scope>
    <source>
        <strain evidence="3">DV1</strain>
        <tissue evidence="3">Whole organism</tissue>
    </source>
</reference>
<dbReference type="SUPFAM" id="SSF56968">
    <property type="entry name" value="Lipovitellin-phosvitin complex, beta-sheet shell regions"/>
    <property type="match status" value="1"/>
</dbReference>
<dbReference type="InterPro" id="IPR015819">
    <property type="entry name" value="Lipid_transp_b-sht_shell"/>
</dbReference>
<dbReference type="Proteomes" id="UP000215902">
    <property type="component" value="Unassembled WGS sequence"/>
</dbReference>
<evidence type="ECO:0000259" key="2">
    <source>
        <dbReference type="Pfam" id="PF01347"/>
    </source>
</evidence>
<comment type="caution">
    <text evidence="3">The sequence shown here is derived from an EMBL/GenBank/DDBJ whole genome shotgun (WGS) entry which is preliminary data.</text>
</comment>
<organism evidence="3 4">
    <name type="scientific">Macrostomum lignano</name>
    <dbReference type="NCBI Taxonomy" id="282301"/>
    <lineage>
        <taxon>Eukaryota</taxon>
        <taxon>Metazoa</taxon>
        <taxon>Spiralia</taxon>
        <taxon>Lophotrochozoa</taxon>
        <taxon>Platyhelminthes</taxon>
        <taxon>Rhabditophora</taxon>
        <taxon>Macrostomorpha</taxon>
        <taxon>Macrostomida</taxon>
        <taxon>Macrostomidae</taxon>
        <taxon>Macrostomum</taxon>
    </lineage>
</organism>
<sequence length="201" mass="22308">MRFRVQMRTDGAASAVAGAEKWTVTFTEVNLRQRINATEQLPKTMLPMAEFRNLEDPLMWAQVERALKQPFAVLLRSREQKVAKVLFNEAEPFWSVNIKKGFLSMLQVDFVPKIPSAQMENGQWTKEQDEMTTAAVCRTFYTADQIEYTSPTRQSTVSPSPSTSTTAATPWTAAAAWPPCGTACGTTRASGQLARRAAAPT</sequence>
<dbReference type="EMBL" id="NIVC01000218">
    <property type="protein sequence ID" value="PAA87722.1"/>
    <property type="molecule type" value="Genomic_DNA"/>
</dbReference>
<feature type="domain" description="Vitellogenin" evidence="2">
    <location>
        <begin position="57"/>
        <end position="144"/>
    </location>
</feature>
<keyword evidence="4" id="KW-1185">Reference proteome</keyword>
<keyword evidence="1" id="KW-0732">Signal</keyword>
<name>A0A267GR18_9PLAT</name>
<dbReference type="GO" id="GO:0005319">
    <property type="term" value="F:lipid transporter activity"/>
    <property type="evidence" value="ECO:0007669"/>
    <property type="project" value="InterPro"/>
</dbReference>
<dbReference type="AlphaFoldDB" id="A0A267GR18"/>
<dbReference type="Pfam" id="PF01347">
    <property type="entry name" value="Vitellogenin_N"/>
    <property type="match status" value="1"/>
</dbReference>
<accession>A0A267GR18</accession>